<proteinExistence type="predicted"/>
<name>A0ABN1C2J2_SACER</name>
<dbReference type="RefSeq" id="WP_009942722.1">
    <property type="nucleotide sequence ID" value="NZ_BAAAGS010000003.1"/>
</dbReference>
<protein>
    <submittedName>
        <fullName evidence="1">Uncharacterized protein</fullName>
    </submittedName>
</protein>
<dbReference type="InterPro" id="IPR021945">
    <property type="entry name" value="DUF3562"/>
</dbReference>
<dbReference type="Gene3D" id="1.10.8.1060">
    <property type="entry name" value="Corynebacterium glutamicum thioredoxin-dependent arsenate reductase, N-terminal domain"/>
    <property type="match status" value="1"/>
</dbReference>
<keyword evidence="2" id="KW-1185">Reference proteome</keyword>
<reference evidence="1 2" key="1">
    <citation type="journal article" date="2019" name="Int. J. Syst. Evol. Microbiol.">
        <title>The Global Catalogue of Microorganisms (GCM) 10K type strain sequencing project: providing services to taxonomists for standard genome sequencing and annotation.</title>
        <authorList>
            <consortium name="The Broad Institute Genomics Platform"/>
            <consortium name="The Broad Institute Genome Sequencing Center for Infectious Disease"/>
            <person name="Wu L."/>
            <person name="Ma J."/>
        </authorList>
    </citation>
    <scope>NUCLEOTIDE SEQUENCE [LARGE SCALE GENOMIC DNA]</scope>
    <source>
        <strain evidence="1 2">JCM 10303</strain>
    </source>
</reference>
<comment type="caution">
    <text evidence="1">The sequence shown here is derived from an EMBL/GenBank/DDBJ whole genome shotgun (WGS) entry which is preliminary data.</text>
</comment>
<dbReference type="NCBIfam" id="NF046112">
    <property type="entry name" value="MSMEG_6209_Nter"/>
    <property type="match status" value="1"/>
</dbReference>
<dbReference type="EMBL" id="BAAAGS010000003">
    <property type="protein sequence ID" value="GAA0510237.1"/>
    <property type="molecule type" value="Genomic_DNA"/>
</dbReference>
<evidence type="ECO:0000313" key="2">
    <source>
        <dbReference type="Proteomes" id="UP001500729"/>
    </source>
</evidence>
<dbReference type="Proteomes" id="UP001500729">
    <property type="component" value="Unassembled WGS sequence"/>
</dbReference>
<dbReference type="Pfam" id="PF12085">
    <property type="entry name" value="DUF3562"/>
    <property type="match status" value="1"/>
</dbReference>
<organism evidence="1 2">
    <name type="scientific">Saccharopolyspora erythraea</name>
    <name type="common">Streptomyces erythraeus</name>
    <dbReference type="NCBI Taxonomy" id="1836"/>
    <lineage>
        <taxon>Bacteria</taxon>
        <taxon>Bacillati</taxon>
        <taxon>Actinomycetota</taxon>
        <taxon>Actinomycetes</taxon>
        <taxon>Pseudonocardiales</taxon>
        <taxon>Pseudonocardiaceae</taxon>
        <taxon>Saccharopolyspora</taxon>
    </lineage>
</organism>
<evidence type="ECO:0000313" key="1">
    <source>
        <dbReference type="EMBL" id="GAA0510237.1"/>
    </source>
</evidence>
<gene>
    <name evidence="1" type="ORF">GCM10009533_06330</name>
</gene>
<accession>A0ABN1C2J2</accession>
<sequence length="66" mass="7698">MIDHEWLERELALVNDELARRFPSVPRERVSSAVDVAASEYLPTARITNYLPILIERRARTYLSNL</sequence>